<comment type="caution">
    <text evidence="3">The sequence shown here is derived from an EMBL/GenBank/DDBJ whole genome shotgun (WGS) entry which is preliminary data.</text>
</comment>
<sequence length="645" mass="67667">MAHHHSERQPLEGLPPLPSTDPTSTGTGTGTGSSTANQPIPPSFDPSLVNPPPPSTIGDSDSAKASKSSPSSDPANSPTNDPLSPPTDPNNPGNSGSSSKPPDQSLGAPAPTSSSLPSSDHSKHPNDPTSPHDGASTTPSDSPLPGSPTSSSPASVASQPPQSPSEQSQNPSQTSSASLTTASAAPVPASNTSSKRPNPTSPIQSDLPSGQPIAGTVNPSTIDQATGAKSPDSSASRVAHPQQQNSHSDDSTGTHVGTIMGILVAAVIGALILAGILGMIKRKRRERQNQAAFHQDIFQEKNSFEPEMDRKSFGSARNPMNTEGSRSFNPRGDGIFGPRPPSIIERHQASPAIPAPMPSYQPGQVLTYPHYPGQPQQQSFNLHRPKPPTYHSGYPEESGLAYAANPPVEPSPNPRSNNTHDHKHVTLEMSHQDSPQSNRYEYHGGNQHIPMQNMTGHGTAGGLSPSTYPGTGGVVGHPGPVPNYQQQVDQLDFFGQPSPALTMVGHMTTDWNQGGSPHEKPLAPPPLSPISMMTPPAPLPSEEDRSGTPMNPNLQQSYLDCDSKVSEHLPISDSPPHPASEDQGFQSAPISGNEDWKLASPHLSSPLGEMFKDDAYLGASIDQHHLSDTDHNKPSAHSSLKVINP</sequence>
<keyword evidence="2" id="KW-1133">Transmembrane helix</keyword>
<protein>
    <submittedName>
        <fullName evidence="3">Uncharacterized protein</fullName>
    </submittedName>
</protein>
<feature type="compositionally biased region" description="Polar residues" evidence="1">
    <location>
        <begin position="318"/>
        <end position="328"/>
    </location>
</feature>
<feature type="transmembrane region" description="Helical" evidence="2">
    <location>
        <begin position="256"/>
        <end position="280"/>
    </location>
</feature>
<reference evidence="5 6" key="1">
    <citation type="submission" date="2019-05" db="EMBL/GenBank/DDBJ databases">
        <title>Emergence of the Ug99 lineage of the wheat stem rust pathogen through somatic hybridization.</title>
        <authorList>
            <person name="Li F."/>
            <person name="Upadhyaya N.M."/>
            <person name="Sperschneider J."/>
            <person name="Matny O."/>
            <person name="Nguyen-Phuc H."/>
            <person name="Mago R."/>
            <person name="Raley C."/>
            <person name="Miller M.E."/>
            <person name="Silverstein K.A.T."/>
            <person name="Henningsen E."/>
            <person name="Hirsch C.D."/>
            <person name="Visser B."/>
            <person name="Pretorius Z.A."/>
            <person name="Steffenson B.J."/>
            <person name="Schwessinger B."/>
            <person name="Dodds P.N."/>
            <person name="Figueroa M."/>
        </authorList>
    </citation>
    <scope>NUCLEOTIDE SEQUENCE [LARGE SCALE GENOMIC DNA]</scope>
    <source>
        <strain evidence="3">21-0</strain>
        <strain evidence="4 6">Ug99</strain>
    </source>
</reference>
<feature type="region of interest" description="Disordered" evidence="1">
    <location>
        <begin position="1"/>
        <end position="253"/>
    </location>
</feature>
<feature type="compositionally biased region" description="Pro residues" evidence="1">
    <location>
        <begin position="39"/>
        <end position="55"/>
    </location>
</feature>
<keyword evidence="5" id="KW-1185">Reference proteome</keyword>
<feature type="region of interest" description="Disordered" evidence="1">
    <location>
        <begin position="306"/>
        <end position="333"/>
    </location>
</feature>
<feature type="compositionally biased region" description="Low complexity" evidence="1">
    <location>
        <begin position="59"/>
        <end position="78"/>
    </location>
</feature>
<dbReference type="OrthoDB" id="2507243at2759"/>
<dbReference type="EMBL" id="VSWC01000079">
    <property type="protein sequence ID" value="KAA1095090.1"/>
    <property type="molecule type" value="Genomic_DNA"/>
</dbReference>
<evidence type="ECO:0000256" key="1">
    <source>
        <dbReference type="SAM" id="MobiDB-lite"/>
    </source>
</evidence>
<feature type="compositionally biased region" description="Polar residues" evidence="1">
    <location>
        <begin position="548"/>
        <end position="558"/>
    </location>
</feature>
<evidence type="ECO:0000313" key="4">
    <source>
        <dbReference type="EMBL" id="KAA1121353.1"/>
    </source>
</evidence>
<feature type="compositionally biased region" description="Polar residues" evidence="1">
    <location>
        <begin position="195"/>
        <end position="208"/>
    </location>
</feature>
<dbReference type="EMBL" id="VDEP01000238">
    <property type="protein sequence ID" value="KAA1121353.1"/>
    <property type="molecule type" value="Genomic_DNA"/>
</dbReference>
<feature type="region of interest" description="Disordered" evidence="1">
    <location>
        <begin position="508"/>
        <end position="609"/>
    </location>
</feature>
<feature type="compositionally biased region" description="Basic and acidic residues" evidence="1">
    <location>
        <begin position="623"/>
        <end position="633"/>
    </location>
</feature>
<gene>
    <name evidence="3" type="ORF">PGT21_035450</name>
    <name evidence="4" type="ORF">PGTUg99_013908</name>
</gene>
<evidence type="ECO:0000313" key="6">
    <source>
        <dbReference type="Proteomes" id="UP000325313"/>
    </source>
</evidence>
<dbReference type="AlphaFoldDB" id="A0A5B0P3N9"/>
<feature type="compositionally biased region" description="Low complexity" evidence="1">
    <location>
        <begin position="90"/>
        <end position="119"/>
    </location>
</feature>
<keyword evidence="2" id="KW-0812">Transmembrane</keyword>
<name>A0A5B0P3N9_PUCGR</name>
<proteinExistence type="predicted"/>
<evidence type="ECO:0000313" key="5">
    <source>
        <dbReference type="Proteomes" id="UP000324748"/>
    </source>
</evidence>
<feature type="compositionally biased region" description="Low complexity" evidence="1">
    <location>
        <begin position="136"/>
        <end position="194"/>
    </location>
</feature>
<keyword evidence="2" id="KW-0472">Membrane</keyword>
<feature type="compositionally biased region" description="Polar residues" evidence="1">
    <location>
        <begin position="231"/>
        <end position="246"/>
    </location>
</feature>
<dbReference type="Proteomes" id="UP000324748">
    <property type="component" value="Unassembled WGS sequence"/>
</dbReference>
<feature type="region of interest" description="Disordered" evidence="1">
    <location>
        <begin position="623"/>
        <end position="645"/>
    </location>
</feature>
<evidence type="ECO:0000256" key="2">
    <source>
        <dbReference type="SAM" id="Phobius"/>
    </source>
</evidence>
<feature type="region of interest" description="Disordered" evidence="1">
    <location>
        <begin position="389"/>
        <end position="421"/>
    </location>
</feature>
<dbReference type="Proteomes" id="UP000325313">
    <property type="component" value="Unassembled WGS sequence"/>
</dbReference>
<accession>A0A5B0P3N9</accession>
<evidence type="ECO:0000313" key="3">
    <source>
        <dbReference type="EMBL" id="KAA1095090.1"/>
    </source>
</evidence>
<organism evidence="3 5">
    <name type="scientific">Puccinia graminis f. sp. tritici</name>
    <dbReference type="NCBI Taxonomy" id="56615"/>
    <lineage>
        <taxon>Eukaryota</taxon>
        <taxon>Fungi</taxon>
        <taxon>Dikarya</taxon>
        <taxon>Basidiomycota</taxon>
        <taxon>Pucciniomycotina</taxon>
        <taxon>Pucciniomycetes</taxon>
        <taxon>Pucciniales</taxon>
        <taxon>Pucciniaceae</taxon>
        <taxon>Puccinia</taxon>
    </lineage>
</organism>